<dbReference type="EMBL" id="BMFG01000003">
    <property type="protein sequence ID" value="GGD23288.1"/>
    <property type="molecule type" value="Genomic_DNA"/>
</dbReference>
<dbReference type="Gene3D" id="2.60.40.10">
    <property type="entry name" value="Immunoglobulins"/>
    <property type="match status" value="1"/>
</dbReference>
<evidence type="ECO:0000256" key="1">
    <source>
        <dbReference type="SAM" id="SignalP"/>
    </source>
</evidence>
<dbReference type="PANTHER" id="PTHR37833:SF1">
    <property type="entry name" value="SIGNAL PEPTIDE PROTEIN"/>
    <property type="match status" value="1"/>
</dbReference>
<dbReference type="InterPro" id="IPR013783">
    <property type="entry name" value="Ig-like_fold"/>
</dbReference>
<dbReference type="Proteomes" id="UP000625735">
    <property type="component" value="Unassembled WGS sequence"/>
</dbReference>
<dbReference type="InterPro" id="IPR011467">
    <property type="entry name" value="DUF1573"/>
</dbReference>
<comment type="caution">
    <text evidence="2">The sequence shown here is derived from an EMBL/GenBank/DDBJ whole genome shotgun (WGS) entry which is preliminary data.</text>
</comment>
<evidence type="ECO:0000313" key="2">
    <source>
        <dbReference type="EMBL" id="GGD23288.1"/>
    </source>
</evidence>
<evidence type="ECO:0008006" key="4">
    <source>
        <dbReference type="Google" id="ProtNLM"/>
    </source>
</evidence>
<proteinExistence type="predicted"/>
<reference evidence="2" key="1">
    <citation type="journal article" date="2014" name="Int. J. Syst. Evol. Microbiol.">
        <title>Complete genome sequence of Corynebacterium casei LMG S-19264T (=DSM 44701T), isolated from a smear-ripened cheese.</title>
        <authorList>
            <consortium name="US DOE Joint Genome Institute (JGI-PGF)"/>
            <person name="Walter F."/>
            <person name="Albersmeier A."/>
            <person name="Kalinowski J."/>
            <person name="Ruckert C."/>
        </authorList>
    </citation>
    <scope>NUCLEOTIDE SEQUENCE</scope>
    <source>
        <strain evidence="2">CGMCC 1.12506</strain>
    </source>
</reference>
<accession>A0A917DBQ7</accession>
<protein>
    <recommendedName>
        <fullName evidence="4">DUF1573 domain-containing protein</fullName>
    </recommendedName>
</protein>
<feature type="chain" id="PRO_5037688458" description="DUF1573 domain-containing protein" evidence="1">
    <location>
        <begin position="26"/>
        <end position="150"/>
    </location>
</feature>
<sequence length="150" mass="15881">MKTVKTTFFAVIAMFAFSANSNAQAPAKNPLTKPAITTTPAATKPSAPVAWKAEVYDFGDIKKGTPVSHDFTFTNTTKQTVLITNVKASCGCTATDYTKTPIKPGETAYVKATYNAAAPGAFSKTVTVTLNENETPKVLTIKGKVVEPQS</sequence>
<organism evidence="2 3">
    <name type="scientific">Flavobacterium orientale</name>
    <dbReference type="NCBI Taxonomy" id="1756020"/>
    <lineage>
        <taxon>Bacteria</taxon>
        <taxon>Pseudomonadati</taxon>
        <taxon>Bacteroidota</taxon>
        <taxon>Flavobacteriia</taxon>
        <taxon>Flavobacteriales</taxon>
        <taxon>Flavobacteriaceae</taxon>
        <taxon>Flavobacterium</taxon>
    </lineage>
</organism>
<dbReference type="RefSeq" id="WP_188361618.1">
    <property type="nucleotide sequence ID" value="NZ_BMFG01000003.1"/>
</dbReference>
<evidence type="ECO:0000313" key="3">
    <source>
        <dbReference type="Proteomes" id="UP000625735"/>
    </source>
</evidence>
<dbReference type="AlphaFoldDB" id="A0A917DBQ7"/>
<dbReference type="PANTHER" id="PTHR37833">
    <property type="entry name" value="LIPOPROTEIN-RELATED"/>
    <property type="match status" value="1"/>
</dbReference>
<gene>
    <name evidence="2" type="ORF">GCM10011343_11880</name>
</gene>
<name>A0A917DBQ7_9FLAO</name>
<dbReference type="Pfam" id="PF07610">
    <property type="entry name" value="DUF1573"/>
    <property type="match status" value="1"/>
</dbReference>
<feature type="signal peptide" evidence="1">
    <location>
        <begin position="1"/>
        <end position="25"/>
    </location>
</feature>
<keyword evidence="3" id="KW-1185">Reference proteome</keyword>
<reference evidence="2" key="2">
    <citation type="submission" date="2020-09" db="EMBL/GenBank/DDBJ databases">
        <authorList>
            <person name="Sun Q."/>
            <person name="Zhou Y."/>
        </authorList>
    </citation>
    <scope>NUCLEOTIDE SEQUENCE</scope>
    <source>
        <strain evidence="2">CGMCC 1.12506</strain>
    </source>
</reference>
<keyword evidence="1" id="KW-0732">Signal</keyword>